<feature type="binding site" evidence="3">
    <location>
        <begin position="125"/>
        <end position="126"/>
    </location>
    <ligand>
        <name>L-glutamine</name>
        <dbReference type="ChEBI" id="CHEBI:58359"/>
    </ligand>
</feature>
<dbReference type="EMBL" id="DUCX01000023">
    <property type="protein sequence ID" value="HIF37072.1"/>
    <property type="molecule type" value="Genomic_DNA"/>
</dbReference>
<dbReference type="EC" id="3.5.1.2" evidence="4"/>
<dbReference type="Gene3D" id="3.40.50.880">
    <property type="match status" value="1"/>
</dbReference>
<dbReference type="CDD" id="cd01749">
    <property type="entry name" value="GATase1_PB"/>
    <property type="match status" value="1"/>
</dbReference>
<protein>
    <submittedName>
        <fullName evidence="4">Pyridoxal 5'-phosphate synthase glutaminase subunit PdxT</fullName>
        <ecNumber evidence="4">3.5.1.2</ecNumber>
        <ecNumber evidence="4">4.3.3.6</ecNumber>
    </submittedName>
</protein>
<dbReference type="InterPro" id="IPR002161">
    <property type="entry name" value="PdxT/SNO"/>
</dbReference>
<dbReference type="GO" id="GO:1903600">
    <property type="term" value="C:glutaminase complex"/>
    <property type="evidence" value="ECO:0007669"/>
    <property type="project" value="TreeGrafter"/>
</dbReference>
<dbReference type="AlphaFoldDB" id="A0A7J4GVK0"/>
<dbReference type="Pfam" id="PF01174">
    <property type="entry name" value="SNO"/>
    <property type="match status" value="1"/>
</dbReference>
<keyword evidence="4" id="KW-0456">Lyase</keyword>
<dbReference type="InterPro" id="IPR029062">
    <property type="entry name" value="Class_I_gatase-like"/>
</dbReference>
<name>A0A7J4GVK0_9ARCH</name>
<keyword evidence="1" id="KW-0315">Glutamine amidotransferase</keyword>
<evidence type="ECO:0000256" key="1">
    <source>
        <dbReference type="ARBA" id="ARBA00022962"/>
    </source>
</evidence>
<feature type="active site" description="Nucleophile" evidence="2">
    <location>
        <position position="75"/>
    </location>
</feature>
<dbReference type="GO" id="GO:0042823">
    <property type="term" value="P:pyridoxal phosphate biosynthetic process"/>
    <property type="evidence" value="ECO:0007669"/>
    <property type="project" value="InterPro"/>
</dbReference>
<gene>
    <name evidence="4" type="primary">pdxT</name>
    <name evidence="4" type="ORF">EYQ70_01435</name>
</gene>
<feature type="binding site" evidence="3">
    <location>
        <position position="98"/>
    </location>
    <ligand>
        <name>L-glutamine</name>
        <dbReference type="ChEBI" id="CHEBI:58359"/>
    </ligand>
</feature>
<accession>A0A7J4GVK0</accession>
<sequence length="179" mass="19787">MNIGILALQGAVSEHKSCMCNLGTDVIEVRKPNDLNGIHGLIMPGGESTTLRKLLKNSGLWVAIKEMDLPIMGTCAGAILLGKCDDETFTKMDIEINRNYYGRQKDSFEASITLENKNVFNGVFIRAPVITSVGEKATVIAWKGEEIVGCIEGKNMALTFHPELTSDLTFHKMWKDRLK</sequence>
<evidence type="ECO:0000256" key="3">
    <source>
        <dbReference type="PIRSR" id="PIRSR005639-2"/>
    </source>
</evidence>
<dbReference type="GO" id="GO:0004359">
    <property type="term" value="F:glutaminase activity"/>
    <property type="evidence" value="ECO:0007669"/>
    <property type="project" value="UniProtKB-EC"/>
</dbReference>
<dbReference type="PANTHER" id="PTHR31559">
    <property type="entry name" value="PYRIDOXAL 5'-PHOSPHATE SYNTHASE SUBUNIT SNO"/>
    <property type="match status" value="1"/>
</dbReference>
<evidence type="ECO:0000256" key="2">
    <source>
        <dbReference type="PIRSR" id="PIRSR005639-1"/>
    </source>
</evidence>
<organism evidence="4 5">
    <name type="scientific">Marine Group III euryarchaeote</name>
    <dbReference type="NCBI Taxonomy" id="2173149"/>
    <lineage>
        <taxon>Archaea</taxon>
        <taxon>Methanobacteriati</taxon>
        <taxon>Thermoplasmatota</taxon>
        <taxon>Thermoplasmata</taxon>
        <taxon>Candidatus Thermoprofundales</taxon>
    </lineage>
</organism>
<evidence type="ECO:0000313" key="4">
    <source>
        <dbReference type="EMBL" id="HIF37072.1"/>
    </source>
</evidence>
<dbReference type="PROSITE" id="PS51130">
    <property type="entry name" value="PDXT_SNO_2"/>
    <property type="match status" value="1"/>
</dbReference>
<dbReference type="GO" id="GO:0005829">
    <property type="term" value="C:cytosol"/>
    <property type="evidence" value="ECO:0007669"/>
    <property type="project" value="TreeGrafter"/>
</dbReference>
<feature type="binding site" evidence="3">
    <location>
        <begin position="46"/>
        <end position="48"/>
    </location>
    <ligand>
        <name>L-glutamine</name>
        <dbReference type="ChEBI" id="CHEBI:58359"/>
    </ligand>
</feature>
<feature type="active site" description="Charge relay system" evidence="2">
    <location>
        <position position="163"/>
    </location>
</feature>
<dbReference type="PANTHER" id="PTHR31559:SF0">
    <property type="entry name" value="PYRIDOXAL 5'-PHOSPHATE SYNTHASE SUBUNIT SNO1-RELATED"/>
    <property type="match status" value="1"/>
</dbReference>
<dbReference type="NCBIfam" id="TIGR03800">
    <property type="entry name" value="PLP_synth_Pdx2"/>
    <property type="match status" value="1"/>
</dbReference>
<comment type="caution">
    <text evidence="4">The sequence shown here is derived from an EMBL/GenBank/DDBJ whole genome shotgun (WGS) entry which is preliminary data.</text>
</comment>
<evidence type="ECO:0000313" key="5">
    <source>
        <dbReference type="Proteomes" id="UP000585802"/>
    </source>
</evidence>
<dbReference type="PIRSF" id="PIRSF005639">
    <property type="entry name" value="Glut_amidoT_SNO"/>
    <property type="match status" value="1"/>
</dbReference>
<dbReference type="PROSITE" id="PS51273">
    <property type="entry name" value="GATASE_TYPE_1"/>
    <property type="match status" value="1"/>
</dbReference>
<dbReference type="Proteomes" id="UP000585802">
    <property type="component" value="Unassembled WGS sequence"/>
</dbReference>
<proteinExistence type="predicted"/>
<keyword evidence="4" id="KW-0378">Hydrolase</keyword>
<reference evidence="5" key="1">
    <citation type="journal article" date="2019" name="bioRxiv">
        <title>Genome diversification in globally distributed novel marine Proteobacteria is linked to environmental adaptation.</title>
        <authorList>
            <person name="Zhou Z."/>
            <person name="Tran P.Q."/>
            <person name="Kieft K."/>
            <person name="Anantharaman K."/>
        </authorList>
    </citation>
    <scope>NUCLEOTIDE SEQUENCE [LARGE SCALE GENOMIC DNA]</scope>
</reference>
<feature type="active site" description="Charge relay system" evidence="2">
    <location>
        <position position="161"/>
    </location>
</feature>
<dbReference type="SUPFAM" id="SSF52317">
    <property type="entry name" value="Class I glutamine amidotransferase-like"/>
    <property type="match status" value="1"/>
</dbReference>
<dbReference type="GO" id="GO:0036381">
    <property type="term" value="F:pyridoxal 5'-phosphate synthase (glutamine hydrolysing) activity"/>
    <property type="evidence" value="ECO:0007669"/>
    <property type="project" value="UniProtKB-EC"/>
</dbReference>
<dbReference type="GO" id="GO:0008614">
    <property type="term" value="P:pyridoxine metabolic process"/>
    <property type="evidence" value="ECO:0007669"/>
    <property type="project" value="TreeGrafter"/>
</dbReference>
<dbReference type="EC" id="4.3.3.6" evidence="4"/>